<dbReference type="EMBL" id="GBEZ01002491">
    <property type="protein sequence ID" value="JAC82570.1"/>
    <property type="molecule type" value="Transcribed_RNA"/>
</dbReference>
<name>A0A061SI51_9CHLO</name>
<evidence type="ECO:0000256" key="1">
    <source>
        <dbReference type="SAM" id="MobiDB-lite"/>
    </source>
</evidence>
<feature type="non-terminal residue" evidence="2">
    <location>
        <position position="1"/>
    </location>
</feature>
<feature type="region of interest" description="Disordered" evidence="1">
    <location>
        <begin position="1"/>
        <end position="68"/>
    </location>
</feature>
<protein>
    <submittedName>
        <fullName evidence="2">Uncharacterized protein</fullName>
    </submittedName>
</protein>
<sequence length="68" mass="7681">VPSSVGKLHRTKLLPSLPQWRLTSRRRRAPQPPRGARWLMQLPHEQKLRAPRDRQAGGEAGKGPEATL</sequence>
<gene>
    <name evidence="2" type="ORF">TSPGSL018_5432</name>
</gene>
<evidence type="ECO:0000313" key="2">
    <source>
        <dbReference type="EMBL" id="JAC82570.1"/>
    </source>
</evidence>
<reference evidence="2" key="1">
    <citation type="submission" date="2014-05" db="EMBL/GenBank/DDBJ databases">
        <title>The transcriptome of the halophilic microalga Tetraselmis sp. GSL018 isolated from the Great Salt Lake, Utah.</title>
        <authorList>
            <person name="Jinkerson R.E."/>
            <person name="D'Adamo S."/>
            <person name="Posewitz M.C."/>
        </authorList>
    </citation>
    <scope>NUCLEOTIDE SEQUENCE</scope>
    <source>
        <strain evidence="2">GSL018</strain>
    </source>
</reference>
<proteinExistence type="predicted"/>
<dbReference type="AlphaFoldDB" id="A0A061SI51"/>
<accession>A0A061SI51</accession>
<feature type="compositionally biased region" description="Basic and acidic residues" evidence="1">
    <location>
        <begin position="44"/>
        <end position="56"/>
    </location>
</feature>
<feature type="non-terminal residue" evidence="2">
    <location>
        <position position="68"/>
    </location>
</feature>
<organism evidence="2">
    <name type="scientific">Tetraselmis sp. GSL018</name>
    <dbReference type="NCBI Taxonomy" id="582737"/>
    <lineage>
        <taxon>Eukaryota</taxon>
        <taxon>Viridiplantae</taxon>
        <taxon>Chlorophyta</taxon>
        <taxon>core chlorophytes</taxon>
        <taxon>Chlorodendrophyceae</taxon>
        <taxon>Chlorodendrales</taxon>
        <taxon>Chlorodendraceae</taxon>
        <taxon>Tetraselmis</taxon>
    </lineage>
</organism>